<evidence type="ECO:0000256" key="1">
    <source>
        <dbReference type="SAM" id="MobiDB-lite"/>
    </source>
</evidence>
<comment type="caution">
    <text evidence="2">The sequence shown here is derived from an EMBL/GenBank/DDBJ whole genome shotgun (WGS) entry which is preliminary data.</text>
</comment>
<protein>
    <submittedName>
        <fullName evidence="2">Uncharacterized protein</fullName>
    </submittedName>
</protein>
<evidence type="ECO:0000313" key="3">
    <source>
        <dbReference type="Proteomes" id="UP001147746"/>
    </source>
</evidence>
<sequence>MSLQWTRAGLLRHLRLGTTFSPTRVIAVQNQLRSLSLSAEPRSKTPQTGSFSAFVSQSRALSTQTETKTESTKPKRGRPLGSTKAAGQDKTAPKKPAVKAKKAKKPLTDKQKEDKAKSARFAHIKELKVLALSPPAKLTASAWPLGVKEMYDSVKSGSGNSQEKLTEAINKVKAMSPEEYKIKEANSARRSLSRLQKKRIVPLEDDRQVKRPRIAYFFFMLERMSDGDLKGKGWTRPRPYRG</sequence>
<feature type="compositionally biased region" description="Polar residues" evidence="1">
    <location>
        <begin position="44"/>
        <end position="61"/>
    </location>
</feature>
<feature type="compositionally biased region" description="Basic and acidic residues" evidence="1">
    <location>
        <begin position="106"/>
        <end position="117"/>
    </location>
</feature>
<feature type="compositionally biased region" description="Basic residues" evidence="1">
    <location>
        <begin position="96"/>
        <end position="105"/>
    </location>
</feature>
<keyword evidence="3" id="KW-1185">Reference proteome</keyword>
<feature type="region of interest" description="Disordered" evidence="1">
    <location>
        <begin position="38"/>
        <end position="117"/>
    </location>
</feature>
<reference evidence="2" key="1">
    <citation type="submission" date="2022-12" db="EMBL/GenBank/DDBJ databases">
        <authorList>
            <person name="Petersen C."/>
        </authorList>
    </citation>
    <scope>NUCLEOTIDE SEQUENCE</scope>
    <source>
        <strain evidence="2">IBT 21472</strain>
    </source>
</reference>
<proteinExistence type="predicted"/>
<dbReference type="EMBL" id="JAPZBO010000008">
    <property type="protein sequence ID" value="KAJ5307378.1"/>
    <property type="molecule type" value="Genomic_DNA"/>
</dbReference>
<reference evidence="2" key="2">
    <citation type="journal article" date="2023" name="IMA Fungus">
        <title>Comparative genomic study of the Penicillium genus elucidates a diverse pangenome and 15 lateral gene transfer events.</title>
        <authorList>
            <person name="Petersen C."/>
            <person name="Sorensen T."/>
            <person name="Nielsen M.R."/>
            <person name="Sondergaard T.E."/>
            <person name="Sorensen J.L."/>
            <person name="Fitzpatrick D.A."/>
            <person name="Frisvad J.C."/>
            <person name="Nielsen K.L."/>
        </authorList>
    </citation>
    <scope>NUCLEOTIDE SEQUENCE</scope>
    <source>
        <strain evidence="2">IBT 21472</strain>
    </source>
</reference>
<gene>
    <name evidence="2" type="ORF">N7476_008034</name>
</gene>
<dbReference type="AlphaFoldDB" id="A0A9W9PQZ0"/>
<name>A0A9W9PQZ0_9EURO</name>
<organism evidence="2 3">
    <name type="scientific">Penicillium atrosanguineum</name>
    <dbReference type="NCBI Taxonomy" id="1132637"/>
    <lineage>
        <taxon>Eukaryota</taxon>
        <taxon>Fungi</taxon>
        <taxon>Dikarya</taxon>
        <taxon>Ascomycota</taxon>
        <taxon>Pezizomycotina</taxon>
        <taxon>Eurotiomycetes</taxon>
        <taxon>Eurotiomycetidae</taxon>
        <taxon>Eurotiales</taxon>
        <taxon>Aspergillaceae</taxon>
        <taxon>Penicillium</taxon>
    </lineage>
</organism>
<accession>A0A9W9PQZ0</accession>
<evidence type="ECO:0000313" key="2">
    <source>
        <dbReference type="EMBL" id="KAJ5307378.1"/>
    </source>
</evidence>
<dbReference type="Proteomes" id="UP001147746">
    <property type="component" value="Unassembled WGS sequence"/>
</dbReference>